<feature type="compositionally biased region" description="Polar residues" evidence="2">
    <location>
        <begin position="25"/>
        <end position="42"/>
    </location>
</feature>
<protein>
    <submittedName>
        <fullName evidence="3">Uncharacterized protein</fullName>
    </submittedName>
</protein>
<evidence type="ECO:0000313" key="4">
    <source>
        <dbReference type="Proteomes" id="UP000794436"/>
    </source>
</evidence>
<dbReference type="OrthoDB" id="77195at2759"/>
<feature type="region of interest" description="Disordered" evidence="2">
    <location>
        <begin position="1"/>
        <end position="71"/>
    </location>
</feature>
<sequence length="313" mass="35394">MEPASPNAAWAASAPADDEDKQEHAQVSPSHSVASAVTSRSSMADEPVAPMRTDSMNSMDSLNDSVESMWQARRAREEADRIAEQKLIDAVCAASLLEFNEKNKALDEYEIDLVAKAEQRERELQEVRERRIAAERKKRDAMQRVIDAKKRAAELSKKAHSATKLYEEKAVEHVTREVEHSQMEHRLEQERELLAVQQRKEEAIRRREEAERKAQEARERAAAMRLKAFDAAKLARMQSRKQIEDALVHDEANRAMQMERHLHELEESKAQARAAKEAAHAKAEIARLRAENLSIRAEQAKKALVSGPTPSAA</sequence>
<accession>A0A8K1C5I1</accession>
<feature type="compositionally biased region" description="Low complexity" evidence="2">
    <location>
        <begin position="1"/>
        <end position="15"/>
    </location>
</feature>
<evidence type="ECO:0000313" key="3">
    <source>
        <dbReference type="EMBL" id="TMW56815.1"/>
    </source>
</evidence>
<evidence type="ECO:0000256" key="1">
    <source>
        <dbReference type="SAM" id="Coils"/>
    </source>
</evidence>
<keyword evidence="1" id="KW-0175">Coiled coil</keyword>
<dbReference type="Proteomes" id="UP000794436">
    <property type="component" value="Unassembled WGS sequence"/>
</dbReference>
<name>A0A8K1C5I1_PYTOL</name>
<proteinExistence type="predicted"/>
<feature type="compositionally biased region" description="Low complexity" evidence="2">
    <location>
        <begin position="54"/>
        <end position="65"/>
    </location>
</feature>
<evidence type="ECO:0000256" key="2">
    <source>
        <dbReference type="SAM" id="MobiDB-lite"/>
    </source>
</evidence>
<comment type="caution">
    <text evidence="3">The sequence shown here is derived from an EMBL/GenBank/DDBJ whole genome shotgun (WGS) entry which is preliminary data.</text>
</comment>
<organism evidence="3 4">
    <name type="scientific">Pythium oligandrum</name>
    <name type="common">Mycoparasitic fungus</name>
    <dbReference type="NCBI Taxonomy" id="41045"/>
    <lineage>
        <taxon>Eukaryota</taxon>
        <taxon>Sar</taxon>
        <taxon>Stramenopiles</taxon>
        <taxon>Oomycota</taxon>
        <taxon>Peronosporomycetes</taxon>
        <taxon>Pythiales</taxon>
        <taxon>Pythiaceae</taxon>
        <taxon>Pythium</taxon>
    </lineage>
</organism>
<reference evidence="3" key="1">
    <citation type="submission" date="2019-03" db="EMBL/GenBank/DDBJ databases">
        <title>Long read genome sequence of the mycoparasitic Pythium oligandrum ATCC 38472 isolated from sugarbeet rhizosphere.</title>
        <authorList>
            <person name="Gaulin E."/>
        </authorList>
    </citation>
    <scope>NUCLEOTIDE SEQUENCE</scope>
    <source>
        <strain evidence="3">ATCC 38472_TT</strain>
    </source>
</reference>
<keyword evidence="4" id="KW-1185">Reference proteome</keyword>
<dbReference type="AlphaFoldDB" id="A0A8K1C5I1"/>
<dbReference type="EMBL" id="SPLM01000145">
    <property type="protein sequence ID" value="TMW56815.1"/>
    <property type="molecule type" value="Genomic_DNA"/>
</dbReference>
<feature type="coiled-coil region" evidence="1">
    <location>
        <begin position="106"/>
        <end position="303"/>
    </location>
</feature>
<gene>
    <name evidence="3" type="ORF">Poli38472_006825</name>
</gene>